<dbReference type="SUPFAM" id="SSF53822">
    <property type="entry name" value="Periplasmic binding protein-like I"/>
    <property type="match status" value="1"/>
</dbReference>
<dbReference type="InterPro" id="IPR028082">
    <property type="entry name" value="Peripla_BP_I"/>
</dbReference>
<dbReference type="InterPro" id="IPR025997">
    <property type="entry name" value="SBP_2_dom"/>
</dbReference>
<dbReference type="InterPro" id="IPR013459">
    <property type="entry name" value="RhaS"/>
</dbReference>
<dbReference type="CDD" id="cd20000">
    <property type="entry name" value="PBP1_ABC_rhamnose"/>
    <property type="match status" value="1"/>
</dbReference>
<dbReference type="GO" id="GO:0015762">
    <property type="term" value="P:rhamnose transmembrane transport"/>
    <property type="evidence" value="ECO:0007669"/>
    <property type="project" value="InterPro"/>
</dbReference>
<dbReference type="AlphaFoldDB" id="A0A4Q9VYU7"/>
<name>A0A4Q9VYU7_9HYPH</name>
<organism evidence="5 6">
    <name type="scientific">Siculibacillus lacustris</name>
    <dbReference type="NCBI Taxonomy" id="1549641"/>
    <lineage>
        <taxon>Bacteria</taxon>
        <taxon>Pseudomonadati</taxon>
        <taxon>Pseudomonadota</taxon>
        <taxon>Alphaproteobacteria</taxon>
        <taxon>Hyphomicrobiales</taxon>
        <taxon>Ancalomicrobiaceae</taxon>
        <taxon>Siculibacillus</taxon>
    </lineage>
</organism>
<comment type="caution">
    <text evidence="5">The sequence shown here is derived from an EMBL/GenBank/DDBJ whole genome shotgun (WGS) entry which is preliminary data.</text>
</comment>
<dbReference type="GO" id="GO:0030288">
    <property type="term" value="C:outer membrane-bounded periplasmic space"/>
    <property type="evidence" value="ECO:0007669"/>
    <property type="project" value="TreeGrafter"/>
</dbReference>
<keyword evidence="6" id="KW-1185">Reference proteome</keyword>
<feature type="signal peptide" evidence="3">
    <location>
        <begin position="1"/>
        <end position="32"/>
    </location>
</feature>
<dbReference type="GO" id="GO:0030246">
    <property type="term" value="F:carbohydrate binding"/>
    <property type="evidence" value="ECO:0007669"/>
    <property type="project" value="TreeGrafter"/>
</dbReference>
<evidence type="ECO:0000256" key="2">
    <source>
        <dbReference type="ARBA" id="ARBA00007639"/>
    </source>
</evidence>
<comment type="similarity">
    <text evidence="2">Belongs to the bacterial solute-binding protein 2 family.</text>
</comment>
<dbReference type="PANTHER" id="PTHR30036">
    <property type="entry name" value="D-XYLOSE-BINDING PERIPLASMIC PROTEIN"/>
    <property type="match status" value="1"/>
</dbReference>
<evidence type="ECO:0000259" key="4">
    <source>
        <dbReference type="Pfam" id="PF13407"/>
    </source>
</evidence>
<comment type="subcellular location">
    <subcellularLocation>
        <location evidence="1">Periplasm</location>
    </subcellularLocation>
</comment>
<feature type="domain" description="Periplasmic binding protein" evidence="4">
    <location>
        <begin position="37"/>
        <end position="295"/>
    </location>
</feature>
<gene>
    <name evidence="5" type="primary">rhaS</name>
    <name evidence="5" type="ORF">EYW49_01250</name>
</gene>
<dbReference type="Pfam" id="PF13407">
    <property type="entry name" value="Peripla_BP_4"/>
    <property type="match status" value="1"/>
</dbReference>
<dbReference type="PANTHER" id="PTHR30036:SF8">
    <property type="entry name" value="ABC-TYPE SUGAR TRANSPORT SYSTEM PERIPLASMIC COMPONENT-LIKE PROTEIN"/>
    <property type="match status" value="1"/>
</dbReference>
<accession>A0A4Q9VYU7</accession>
<dbReference type="Gene3D" id="3.40.50.2300">
    <property type="match status" value="2"/>
</dbReference>
<dbReference type="EMBL" id="SJFN01000001">
    <property type="protein sequence ID" value="TBW41381.1"/>
    <property type="molecule type" value="Genomic_DNA"/>
</dbReference>
<evidence type="ECO:0000256" key="1">
    <source>
        <dbReference type="ARBA" id="ARBA00004418"/>
    </source>
</evidence>
<keyword evidence="3" id="KW-0732">Signal</keyword>
<feature type="chain" id="PRO_5020798264" evidence="3">
    <location>
        <begin position="33"/>
        <end position="340"/>
    </location>
</feature>
<evidence type="ECO:0000313" key="6">
    <source>
        <dbReference type="Proteomes" id="UP000292781"/>
    </source>
</evidence>
<dbReference type="NCBIfam" id="TIGR02637">
    <property type="entry name" value="RhaS"/>
    <property type="match status" value="1"/>
</dbReference>
<dbReference type="InterPro" id="IPR050555">
    <property type="entry name" value="Bact_Solute-Bind_Prot2"/>
</dbReference>
<proteinExistence type="inferred from homology"/>
<protein>
    <submittedName>
        <fullName evidence="5">Rhamnose ABC transporter substrate-binding protein</fullName>
    </submittedName>
</protein>
<reference evidence="5 6" key="1">
    <citation type="submission" date="2019-02" db="EMBL/GenBank/DDBJ databases">
        <title>Siculibacillus lacustris gen. nov., sp. nov., a new rosette-forming bacterium isolated from a freshwater crater lake (Lake St. Ana, Romania).</title>
        <authorList>
            <person name="Felfoldi T."/>
            <person name="Marton Z."/>
            <person name="Szabo A."/>
            <person name="Mentes A."/>
            <person name="Boka K."/>
            <person name="Marialigeti K."/>
            <person name="Mathe I."/>
            <person name="Koncz M."/>
            <person name="Schumann P."/>
            <person name="Toth E."/>
        </authorList>
    </citation>
    <scope>NUCLEOTIDE SEQUENCE [LARGE SCALE GENOMIC DNA]</scope>
    <source>
        <strain evidence="5 6">SA-279</strain>
    </source>
</reference>
<evidence type="ECO:0000256" key="3">
    <source>
        <dbReference type="SAM" id="SignalP"/>
    </source>
</evidence>
<sequence>MQMSVKLHFGKLAAATILAAASVLGASLAARADDVRIAMVVKNLGNGFFDAAHEGGEEAIKALPGAKLIYTGPTTPTAEGQIDIINSLIAQNVNAIVISANDPDALVPVAKKAMARGITVMSFDAGVAPAGRVFQLNPSKADLIGRKQIEMAAKTLGGKGEIAILSATAQATNQNIWIAEMKKVLAEPAYKDLKLVDVVYGDDQSDKSYREAIGLFRKHPDLKAIIAPTTVGITASAKAVTDQKLVGKVFVTGLGLPSEMAGHVHSGAVDTFAIWNPIDLGYTATYAAFQLATKKATGAPNSTIEVGRMKSIAIDASGEAAMSEPYVFDKTNVDKFAKIF</sequence>
<dbReference type="Proteomes" id="UP000292781">
    <property type="component" value="Unassembled WGS sequence"/>
</dbReference>
<dbReference type="OrthoDB" id="9781890at2"/>
<evidence type="ECO:0000313" key="5">
    <source>
        <dbReference type="EMBL" id="TBW41381.1"/>
    </source>
</evidence>